<dbReference type="EC" id="1.1.1.100" evidence="4"/>
<dbReference type="Proteomes" id="UP000019666">
    <property type="component" value="Unassembled WGS sequence"/>
</dbReference>
<gene>
    <name evidence="4" type="ORF">Rumeso_01853</name>
</gene>
<name>A0A017HR15_9RHOB</name>
<evidence type="ECO:0000313" key="4">
    <source>
        <dbReference type="EMBL" id="EYD76573.1"/>
    </source>
</evidence>
<dbReference type="InterPro" id="IPR020904">
    <property type="entry name" value="Sc_DH/Rdtase_CS"/>
</dbReference>
<accession>A0A017HR15</accession>
<dbReference type="CDD" id="cd05233">
    <property type="entry name" value="SDR_c"/>
    <property type="match status" value="1"/>
</dbReference>
<dbReference type="InterPro" id="IPR023985">
    <property type="entry name" value="SDR_subfam_1"/>
</dbReference>
<comment type="similarity">
    <text evidence="1">Belongs to the short-chain dehydrogenases/reductases (SDR) family.</text>
</comment>
<dbReference type="Pfam" id="PF13561">
    <property type="entry name" value="adh_short_C2"/>
    <property type="match status" value="1"/>
</dbReference>
<dbReference type="FunFam" id="3.40.50.720:FF:000084">
    <property type="entry name" value="Short-chain dehydrogenase reductase"/>
    <property type="match status" value="1"/>
</dbReference>
<dbReference type="PROSITE" id="PS00061">
    <property type="entry name" value="ADH_SHORT"/>
    <property type="match status" value="1"/>
</dbReference>
<evidence type="ECO:0000256" key="3">
    <source>
        <dbReference type="ARBA" id="ARBA00023027"/>
    </source>
</evidence>
<dbReference type="AlphaFoldDB" id="A0A017HR15"/>
<dbReference type="EMBL" id="AOSK01000042">
    <property type="protein sequence ID" value="EYD76573.1"/>
    <property type="molecule type" value="Genomic_DNA"/>
</dbReference>
<organism evidence="4 5">
    <name type="scientific">Rubellimicrobium mesophilum DSM 19309</name>
    <dbReference type="NCBI Taxonomy" id="442562"/>
    <lineage>
        <taxon>Bacteria</taxon>
        <taxon>Pseudomonadati</taxon>
        <taxon>Pseudomonadota</taxon>
        <taxon>Alphaproteobacteria</taxon>
        <taxon>Rhodobacterales</taxon>
        <taxon>Roseobacteraceae</taxon>
        <taxon>Rubellimicrobium</taxon>
    </lineage>
</organism>
<dbReference type="InterPro" id="IPR002347">
    <property type="entry name" value="SDR_fam"/>
</dbReference>
<evidence type="ECO:0000313" key="5">
    <source>
        <dbReference type="Proteomes" id="UP000019666"/>
    </source>
</evidence>
<dbReference type="Gene3D" id="3.40.50.720">
    <property type="entry name" value="NAD(P)-binding Rossmann-like Domain"/>
    <property type="match status" value="1"/>
</dbReference>
<dbReference type="STRING" id="442562.Rumeso_01853"/>
<proteinExistence type="inferred from homology"/>
<dbReference type="PRINTS" id="PR00080">
    <property type="entry name" value="SDRFAMILY"/>
</dbReference>
<keyword evidence="5" id="KW-1185">Reference proteome</keyword>
<protein>
    <submittedName>
        <fullName evidence="4">3-oxoacyl-[acyl-carrier protein] reductase</fullName>
        <ecNumber evidence="4">1.1.1.100</ecNumber>
    </submittedName>
</protein>
<dbReference type="PRINTS" id="PR00081">
    <property type="entry name" value="GDHRDH"/>
</dbReference>
<dbReference type="OrthoDB" id="9797020at2"/>
<reference evidence="4 5" key="1">
    <citation type="submission" date="2013-02" db="EMBL/GenBank/DDBJ databases">
        <authorList>
            <person name="Fiebig A."/>
            <person name="Goeker M."/>
            <person name="Klenk H.-P.P."/>
        </authorList>
    </citation>
    <scope>NUCLEOTIDE SEQUENCE [LARGE SCALE GENOMIC DNA]</scope>
    <source>
        <strain evidence="4 5">DSM 19309</strain>
    </source>
</reference>
<comment type="caution">
    <text evidence="4">The sequence shown here is derived from an EMBL/GenBank/DDBJ whole genome shotgun (WGS) entry which is preliminary data.</text>
</comment>
<keyword evidence="2 4" id="KW-0560">Oxidoreductase</keyword>
<keyword evidence="3" id="KW-0520">NAD</keyword>
<dbReference type="RefSeq" id="WP_037281868.1">
    <property type="nucleotide sequence ID" value="NZ_KK088595.1"/>
</dbReference>
<dbReference type="HOGENOM" id="CLU_010194_1_0_5"/>
<dbReference type="InterPro" id="IPR036291">
    <property type="entry name" value="NAD(P)-bd_dom_sf"/>
</dbReference>
<dbReference type="SUPFAM" id="SSF51735">
    <property type="entry name" value="NAD(P)-binding Rossmann-fold domains"/>
    <property type="match status" value="1"/>
</dbReference>
<evidence type="ECO:0000256" key="2">
    <source>
        <dbReference type="ARBA" id="ARBA00023002"/>
    </source>
</evidence>
<dbReference type="GO" id="GO:0004316">
    <property type="term" value="F:3-oxoacyl-[acyl-carrier-protein] reductase (NADPH) activity"/>
    <property type="evidence" value="ECO:0007669"/>
    <property type="project" value="UniProtKB-EC"/>
</dbReference>
<dbReference type="PANTHER" id="PTHR24321:SF8">
    <property type="entry name" value="ESTRADIOL 17-BETA-DEHYDROGENASE 8-RELATED"/>
    <property type="match status" value="1"/>
</dbReference>
<dbReference type="PANTHER" id="PTHR24321">
    <property type="entry name" value="DEHYDROGENASES, SHORT CHAIN"/>
    <property type="match status" value="1"/>
</dbReference>
<evidence type="ECO:0000256" key="1">
    <source>
        <dbReference type="ARBA" id="ARBA00006484"/>
    </source>
</evidence>
<sequence>MSGRLEGKVAIVTGAARGIGRAVSLRFAQEGARVALVDIARDVPGVPYPGSNREQLEASAAGCRGTGVEALALTADVTSSAELDSAVAEVLEKWGRIDILVTAAGIDSWGKAWELTDDQWQKMLDVNLSGVWRSAKSVSPTFIEQKSGAMVLIGSVLSHRANKEFAHYTAAKHGVLGLTRAFGLELAPYGVRVNSVDPTVVFTDMVMNQAYLDRLGGHEGTTLDEAKAYYLRWNTLPIPWVEPVDVANACLFLASDEARGITGVALPVDLGAMLK</sequence>
<dbReference type="NCBIfam" id="TIGR03971">
    <property type="entry name" value="SDR_subfam_1"/>
    <property type="match status" value="1"/>
</dbReference>